<evidence type="ECO:0000313" key="1">
    <source>
        <dbReference type="EMBL" id="OIT26012.1"/>
    </source>
</evidence>
<dbReference type="EMBL" id="MJEQ01002984">
    <property type="protein sequence ID" value="OIT26012.1"/>
    <property type="molecule type" value="Genomic_DNA"/>
</dbReference>
<keyword evidence="2" id="KW-1185">Reference proteome</keyword>
<proteinExistence type="predicted"/>
<dbReference type="Gramene" id="OIT26012">
    <property type="protein sequence ID" value="OIT26012"/>
    <property type="gene ID" value="A4A49_30474"/>
</dbReference>
<sequence>MTRISLLRYSFNGIIPFISFSAISPSASAIATRYYCSFHSHIENVKCLDDAMSLFRRMVSTQPLPSVYFKKSRGIWRRHYTVDGLLKCRYTNILQQLLEQLLCISLISCGN</sequence>
<organism evidence="1 2">
    <name type="scientific">Nicotiana attenuata</name>
    <name type="common">Coyote tobacco</name>
    <dbReference type="NCBI Taxonomy" id="49451"/>
    <lineage>
        <taxon>Eukaryota</taxon>
        <taxon>Viridiplantae</taxon>
        <taxon>Streptophyta</taxon>
        <taxon>Embryophyta</taxon>
        <taxon>Tracheophyta</taxon>
        <taxon>Spermatophyta</taxon>
        <taxon>Magnoliopsida</taxon>
        <taxon>eudicotyledons</taxon>
        <taxon>Gunneridae</taxon>
        <taxon>Pentapetalae</taxon>
        <taxon>asterids</taxon>
        <taxon>lamiids</taxon>
        <taxon>Solanales</taxon>
        <taxon>Solanaceae</taxon>
        <taxon>Nicotianoideae</taxon>
        <taxon>Nicotianeae</taxon>
        <taxon>Nicotiana</taxon>
    </lineage>
</organism>
<name>A0A1J6KBE1_NICAT</name>
<comment type="caution">
    <text evidence="1">The sequence shown here is derived from an EMBL/GenBank/DDBJ whole genome shotgun (WGS) entry which is preliminary data.</text>
</comment>
<evidence type="ECO:0000313" key="2">
    <source>
        <dbReference type="Proteomes" id="UP000187609"/>
    </source>
</evidence>
<protein>
    <recommendedName>
        <fullName evidence="3">Pentatricopeptide repeat-containing protein</fullName>
    </recommendedName>
</protein>
<dbReference type="Proteomes" id="UP000187609">
    <property type="component" value="Unassembled WGS sequence"/>
</dbReference>
<accession>A0A1J6KBE1</accession>
<gene>
    <name evidence="1" type="ORF">A4A49_30474</name>
</gene>
<dbReference type="AlphaFoldDB" id="A0A1J6KBE1"/>
<reference evidence="1" key="1">
    <citation type="submission" date="2016-11" db="EMBL/GenBank/DDBJ databases">
        <title>The genome of Nicotiana attenuata.</title>
        <authorList>
            <person name="Xu S."/>
            <person name="Brockmoeller T."/>
            <person name="Gaquerel E."/>
            <person name="Navarro A."/>
            <person name="Kuhl H."/>
            <person name="Gase K."/>
            <person name="Ling Z."/>
            <person name="Zhou W."/>
            <person name="Kreitzer C."/>
            <person name="Stanke M."/>
            <person name="Tang H."/>
            <person name="Lyons E."/>
            <person name="Pandey P."/>
            <person name="Pandey S.P."/>
            <person name="Timmermann B."/>
            <person name="Baldwin I.T."/>
        </authorList>
    </citation>
    <scope>NUCLEOTIDE SEQUENCE [LARGE SCALE GENOMIC DNA]</scope>
    <source>
        <strain evidence="1">UT</strain>
    </source>
</reference>
<evidence type="ECO:0008006" key="3">
    <source>
        <dbReference type="Google" id="ProtNLM"/>
    </source>
</evidence>